<protein>
    <recommendedName>
        <fullName evidence="4">EF-hand domain-containing protein</fullName>
    </recommendedName>
</protein>
<gene>
    <name evidence="5" type="ORF">SAY86_030023</name>
</gene>
<keyword evidence="3" id="KW-0106">Calcium</keyword>
<dbReference type="AlphaFoldDB" id="A0AAN7M4C8"/>
<dbReference type="InterPro" id="IPR039647">
    <property type="entry name" value="EF_hand_pair_protein_CML-like"/>
</dbReference>
<evidence type="ECO:0000313" key="6">
    <source>
        <dbReference type="Proteomes" id="UP001346149"/>
    </source>
</evidence>
<proteinExistence type="predicted"/>
<evidence type="ECO:0000256" key="3">
    <source>
        <dbReference type="ARBA" id="ARBA00022837"/>
    </source>
</evidence>
<evidence type="ECO:0000259" key="4">
    <source>
        <dbReference type="PROSITE" id="PS50222"/>
    </source>
</evidence>
<dbReference type="PROSITE" id="PS00018">
    <property type="entry name" value="EF_HAND_1"/>
    <property type="match status" value="2"/>
</dbReference>
<dbReference type="CDD" id="cd00051">
    <property type="entry name" value="EFh"/>
    <property type="match status" value="1"/>
</dbReference>
<dbReference type="GO" id="GO:0005509">
    <property type="term" value="F:calcium ion binding"/>
    <property type="evidence" value="ECO:0007669"/>
    <property type="project" value="InterPro"/>
</dbReference>
<comment type="caution">
    <text evidence="5">The sequence shown here is derived from an EMBL/GenBank/DDBJ whole genome shotgun (WGS) entry which is preliminary data.</text>
</comment>
<sequence length="190" mass="21337">MEELGLSSGNSTTRFLALSVLLGSFSHGRRIFLQENTLQDSLSKLWSFIRPARETVKPKLRHRPAVQEEVIIGSDSSSTRSLNGEEMEMVMEALGLRCSDGGSRGACGADEISRVMEEKASLEEVEAAFEVFDGNRDGFIDAEDLQRVLIRLGFREAMEMENCRRMMGAFDRNGDGKIDFEEFVILMEEK</sequence>
<dbReference type="FunFam" id="1.10.238.10:FF:000003">
    <property type="entry name" value="Calmodulin A"/>
    <property type="match status" value="1"/>
</dbReference>
<keyword evidence="1" id="KW-0479">Metal-binding</keyword>
<feature type="domain" description="EF-hand" evidence="4">
    <location>
        <begin position="120"/>
        <end position="155"/>
    </location>
</feature>
<dbReference type="PANTHER" id="PTHR10891">
    <property type="entry name" value="EF-HAND CALCIUM-BINDING DOMAIN CONTAINING PROTEIN"/>
    <property type="match status" value="1"/>
</dbReference>
<reference evidence="5 6" key="1">
    <citation type="journal article" date="2023" name="Hortic Res">
        <title>Pangenome of water caltrop reveals structural variations and asymmetric subgenome divergence after allopolyploidization.</title>
        <authorList>
            <person name="Zhang X."/>
            <person name="Chen Y."/>
            <person name="Wang L."/>
            <person name="Yuan Y."/>
            <person name="Fang M."/>
            <person name="Shi L."/>
            <person name="Lu R."/>
            <person name="Comes H.P."/>
            <person name="Ma Y."/>
            <person name="Chen Y."/>
            <person name="Huang G."/>
            <person name="Zhou Y."/>
            <person name="Zheng Z."/>
            <person name="Qiu Y."/>
        </authorList>
    </citation>
    <scope>NUCLEOTIDE SEQUENCE [LARGE SCALE GENOMIC DNA]</scope>
    <source>
        <strain evidence="5">F231</strain>
    </source>
</reference>
<dbReference type="InterPro" id="IPR002048">
    <property type="entry name" value="EF_hand_dom"/>
</dbReference>
<dbReference type="PROSITE" id="PS50222">
    <property type="entry name" value="EF_HAND_2"/>
    <property type="match status" value="2"/>
</dbReference>
<evidence type="ECO:0000313" key="5">
    <source>
        <dbReference type="EMBL" id="KAK4797697.1"/>
    </source>
</evidence>
<accession>A0AAN7M4C8</accession>
<dbReference type="Pfam" id="PF13499">
    <property type="entry name" value="EF-hand_7"/>
    <property type="match status" value="1"/>
</dbReference>
<dbReference type="Gene3D" id="1.10.238.10">
    <property type="entry name" value="EF-hand"/>
    <property type="match status" value="1"/>
</dbReference>
<evidence type="ECO:0000256" key="1">
    <source>
        <dbReference type="ARBA" id="ARBA00022723"/>
    </source>
</evidence>
<dbReference type="InterPro" id="IPR018247">
    <property type="entry name" value="EF_Hand_1_Ca_BS"/>
</dbReference>
<evidence type="ECO:0000256" key="2">
    <source>
        <dbReference type="ARBA" id="ARBA00022737"/>
    </source>
</evidence>
<name>A0AAN7M4C8_TRANT</name>
<dbReference type="SUPFAM" id="SSF47473">
    <property type="entry name" value="EF-hand"/>
    <property type="match status" value="1"/>
</dbReference>
<dbReference type="SMART" id="SM00054">
    <property type="entry name" value="EFh"/>
    <property type="match status" value="2"/>
</dbReference>
<dbReference type="EMBL" id="JAXQNO010000005">
    <property type="protein sequence ID" value="KAK4797697.1"/>
    <property type="molecule type" value="Genomic_DNA"/>
</dbReference>
<dbReference type="Proteomes" id="UP001346149">
    <property type="component" value="Unassembled WGS sequence"/>
</dbReference>
<organism evidence="5 6">
    <name type="scientific">Trapa natans</name>
    <name type="common">Water chestnut</name>
    <dbReference type="NCBI Taxonomy" id="22666"/>
    <lineage>
        <taxon>Eukaryota</taxon>
        <taxon>Viridiplantae</taxon>
        <taxon>Streptophyta</taxon>
        <taxon>Embryophyta</taxon>
        <taxon>Tracheophyta</taxon>
        <taxon>Spermatophyta</taxon>
        <taxon>Magnoliopsida</taxon>
        <taxon>eudicotyledons</taxon>
        <taxon>Gunneridae</taxon>
        <taxon>Pentapetalae</taxon>
        <taxon>rosids</taxon>
        <taxon>malvids</taxon>
        <taxon>Myrtales</taxon>
        <taxon>Lythraceae</taxon>
        <taxon>Trapa</taxon>
    </lineage>
</organism>
<dbReference type="InterPro" id="IPR011992">
    <property type="entry name" value="EF-hand-dom_pair"/>
</dbReference>
<keyword evidence="2" id="KW-0677">Repeat</keyword>
<feature type="domain" description="EF-hand" evidence="4">
    <location>
        <begin position="158"/>
        <end position="190"/>
    </location>
</feature>
<keyword evidence="6" id="KW-1185">Reference proteome</keyword>